<protein>
    <submittedName>
        <fullName evidence="1">Uncharacterized protein</fullName>
    </submittedName>
</protein>
<evidence type="ECO:0000313" key="2">
    <source>
        <dbReference type="Proteomes" id="UP000570474"/>
    </source>
</evidence>
<sequence length="147" mass="16706">MTDLSNQKPYCTVVDNQNVAVVVFGNELDELSDYAMDAGDPFWYIMGTDAWFEIQEVDGQKVLAACDCDTTYFHCPVDEQALSLLQQENGILVLFPRVPLNAADIKQTSDLEELREWISNEIGDDNMEGLIYCFYTAEDKKKYHGDN</sequence>
<evidence type="ECO:0000313" key="1">
    <source>
        <dbReference type="EMBL" id="NLR66747.1"/>
    </source>
</evidence>
<keyword evidence="2" id="KW-1185">Reference proteome</keyword>
<dbReference type="RefSeq" id="WP_168872654.1">
    <property type="nucleotide sequence ID" value="NZ_JABAIA010000002.1"/>
</dbReference>
<accession>A0A847S1K1</accession>
<proteinExistence type="predicted"/>
<gene>
    <name evidence="1" type="ORF">HGH92_20730</name>
</gene>
<reference evidence="1 2" key="1">
    <citation type="submission" date="2020-04" db="EMBL/GenBank/DDBJ databases">
        <authorList>
            <person name="Yin C."/>
        </authorList>
    </citation>
    <scope>NUCLEOTIDE SEQUENCE [LARGE SCALE GENOMIC DNA]</scope>
    <source>
        <strain evidence="1 2">Ae27</strain>
    </source>
</reference>
<dbReference type="EMBL" id="JABAIA010000002">
    <property type="protein sequence ID" value="NLR66747.1"/>
    <property type="molecule type" value="Genomic_DNA"/>
</dbReference>
<dbReference type="Proteomes" id="UP000570474">
    <property type="component" value="Unassembled WGS sequence"/>
</dbReference>
<organism evidence="1 2">
    <name type="scientific">Chitinophaga varians</name>
    <dbReference type="NCBI Taxonomy" id="2202339"/>
    <lineage>
        <taxon>Bacteria</taxon>
        <taxon>Pseudomonadati</taxon>
        <taxon>Bacteroidota</taxon>
        <taxon>Chitinophagia</taxon>
        <taxon>Chitinophagales</taxon>
        <taxon>Chitinophagaceae</taxon>
        <taxon>Chitinophaga</taxon>
    </lineage>
</organism>
<comment type="caution">
    <text evidence="1">The sequence shown here is derived from an EMBL/GenBank/DDBJ whole genome shotgun (WGS) entry which is preliminary data.</text>
</comment>
<name>A0A847S1K1_9BACT</name>
<dbReference type="AlphaFoldDB" id="A0A847S1K1"/>